<dbReference type="AlphaFoldDB" id="A0A916VJY7"/>
<dbReference type="RefSeq" id="WP_068811273.1">
    <property type="nucleotide sequence ID" value="NZ_BMIY01000011.1"/>
</dbReference>
<evidence type="ECO:0000313" key="6">
    <source>
        <dbReference type="EMBL" id="GFZ81312.1"/>
    </source>
</evidence>
<dbReference type="EMBL" id="BMIY01000011">
    <property type="protein sequence ID" value="GFZ81312.1"/>
    <property type="molecule type" value="Genomic_DNA"/>
</dbReference>
<dbReference type="PROSITE" id="PS00595">
    <property type="entry name" value="AA_TRANSFER_CLASS_5"/>
    <property type="match status" value="1"/>
</dbReference>
<dbReference type="PANTHER" id="PTHR43586:SF24">
    <property type="entry name" value="BLR4730 PROTEIN"/>
    <property type="match status" value="1"/>
</dbReference>
<dbReference type="InterPro" id="IPR020578">
    <property type="entry name" value="Aminotrans_V_PyrdxlP_BS"/>
</dbReference>
<dbReference type="Gene3D" id="3.90.1150.10">
    <property type="entry name" value="Aspartate Aminotransferase, domain 1"/>
    <property type="match status" value="1"/>
</dbReference>
<proteinExistence type="inferred from homology"/>
<dbReference type="Proteomes" id="UP000627715">
    <property type="component" value="Unassembled WGS sequence"/>
</dbReference>
<gene>
    <name evidence="6" type="ORF">GCM10011403_25680</name>
</gene>
<sequence length="395" mass="43315">MNLMDPDKLRDDTPACRDLIHFNNAGASLQPAQVTRAQLDHLALEQKIGGYEAALQNAKASAQTYTALSRLLNCHENEIACVESATRAFQLLIAALPLAPGDRILVNQSEYSSNYLTLLHLAETRQIALVFVPNDESGSIDLQRLQQEAENGASLILLTHLPSQSGTIQPAAKVGQIARHYNIPYLLDACQSAGHLHLDVDELGCDMLVASGRKYLRAPRGTGFLYAQEALANRMIPAAIDLQSATWLSPERYEIAPGARRFEAWEHDVAGRIALGVAVNYALSVGMPAIESRICTLAASLRQQLGKIEGISVDDKGENLSGIVTFHAETQPATEIAALLRESGINTSVVRQQNTQLDHYYRRLPDINRASLHAYNTEDEITRFCAVLQQIMSVR</sequence>
<dbReference type="InterPro" id="IPR015422">
    <property type="entry name" value="PyrdxlP-dep_Trfase_small"/>
</dbReference>
<dbReference type="Pfam" id="PF00266">
    <property type="entry name" value="Aminotran_5"/>
    <property type="match status" value="1"/>
</dbReference>
<dbReference type="PANTHER" id="PTHR43586">
    <property type="entry name" value="CYSTEINE DESULFURASE"/>
    <property type="match status" value="1"/>
</dbReference>
<dbReference type="GO" id="GO:0008483">
    <property type="term" value="F:transaminase activity"/>
    <property type="evidence" value="ECO:0007669"/>
    <property type="project" value="UniProtKB-KW"/>
</dbReference>
<comment type="cofactor">
    <cofactor evidence="1 4">
        <name>pyridoxal 5'-phosphate</name>
        <dbReference type="ChEBI" id="CHEBI:597326"/>
    </cofactor>
</comment>
<reference evidence="6" key="1">
    <citation type="journal article" date="2014" name="Int. J. Syst. Evol. Microbiol.">
        <title>Complete genome sequence of Corynebacterium casei LMG S-19264T (=DSM 44701T), isolated from a smear-ripened cheese.</title>
        <authorList>
            <consortium name="US DOE Joint Genome Institute (JGI-PGF)"/>
            <person name="Walter F."/>
            <person name="Albersmeier A."/>
            <person name="Kalinowski J."/>
            <person name="Ruckert C."/>
        </authorList>
    </citation>
    <scope>NUCLEOTIDE SEQUENCE</scope>
    <source>
        <strain evidence="6">CGMCC 1.15425</strain>
    </source>
</reference>
<dbReference type="InterPro" id="IPR015424">
    <property type="entry name" value="PyrdxlP-dep_Trfase"/>
</dbReference>
<keyword evidence="6" id="KW-0808">Transferase</keyword>
<organism evidence="6 7">
    <name type="scientific">Pseudohongiella nitratireducens</name>
    <dbReference type="NCBI Taxonomy" id="1768907"/>
    <lineage>
        <taxon>Bacteria</taxon>
        <taxon>Pseudomonadati</taxon>
        <taxon>Pseudomonadota</taxon>
        <taxon>Gammaproteobacteria</taxon>
        <taxon>Pseudomonadales</taxon>
        <taxon>Pseudohongiellaceae</taxon>
        <taxon>Pseudohongiella</taxon>
    </lineage>
</organism>
<comment type="caution">
    <text evidence="6">The sequence shown here is derived from an EMBL/GenBank/DDBJ whole genome shotgun (WGS) entry which is preliminary data.</text>
</comment>
<keyword evidence="2" id="KW-0663">Pyridoxal phosphate</keyword>
<evidence type="ECO:0000256" key="3">
    <source>
        <dbReference type="RuleBase" id="RU004075"/>
    </source>
</evidence>
<evidence type="ECO:0000259" key="5">
    <source>
        <dbReference type="Pfam" id="PF00266"/>
    </source>
</evidence>
<accession>A0A916VJY7</accession>
<evidence type="ECO:0000256" key="2">
    <source>
        <dbReference type="ARBA" id="ARBA00022898"/>
    </source>
</evidence>
<reference evidence="6" key="2">
    <citation type="submission" date="2020-09" db="EMBL/GenBank/DDBJ databases">
        <authorList>
            <person name="Sun Q."/>
            <person name="Zhou Y."/>
        </authorList>
    </citation>
    <scope>NUCLEOTIDE SEQUENCE</scope>
    <source>
        <strain evidence="6">CGMCC 1.15425</strain>
    </source>
</reference>
<evidence type="ECO:0000256" key="1">
    <source>
        <dbReference type="ARBA" id="ARBA00001933"/>
    </source>
</evidence>
<dbReference type="OrthoDB" id="9764293at2"/>
<keyword evidence="6" id="KW-0032">Aminotransferase</keyword>
<name>A0A916VJY7_9GAMM</name>
<dbReference type="Gene3D" id="3.40.640.10">
    <property type="entry name" value="Type I PLP-dependent aspartate aminotransferase-like (Major domain)"/>
    <property type="match status" value="1"/>
</dbReference>
<feature type="domain" description="Aminotransferase class V" evidence="5">
    <location>
        <begin position="21"/>
        <end position="384"/>
    </location>
</feature>
<comment type="similarity">
    <text evidence="3">Belongs to the class-V pyridoxal-phosphate-dependent aminotransferase family.</text>
</comment>
<dbReference type="SUPFAM" id="SSF53383">
    <property type="entry name" value="PLP-dependent transferases"/>
    <property type="match status" value="1"/>
</dbReference>
<protein>
    <submittedName>
        <fullName evidence="6">Aminotransferase class V</fullName>
    </submittedName>
</protein>
<dbReference type="InterPro" id="IPR000192">
    <property type="entry name" value="Aminotrans_V_dom"/>
</dbReference>
<evidence type="ECO:0000313" key="7">
    <source>
        <dbReference type="Proteomes" id="UP000627715"/>
    </source>
</evidence>
<evidence type="ECO:0000256" key="4">
    <source>
        <dbReference type="RuleBase" id="RU004504"/>
    </source>
</evidence>
<dbReference type="InterPro" id="IPR015421">
    <property type="entry name" value="PyrdxlP-dep_Trfase_major"/>
</dbReference>
<keyword evidence="7" id="KW-1185">Reference proteome</keyword>